<dbReference type="EMBL" id="BQXH01000007">
    <property type="protein sequence ID" value="GKS81300.1"/>
    <property type="molecule type" value="Genomic_DNA"/>
</dbReference>
<keyword evidence="7" id="KW-0472">Membrane</keyword>
<reference evidence="9" key="1">
    <citation type="journal article" date="2022" name="Int. J. Syst. Evol. Microbiol.">
        <title>A novel species of lactic acid bacteria, Ligilactobacillus pabuli sp. nov., isolated from alfalfa silage.</title>
        <authorList>
            <person name="Tohno M."/>
            <person name="Tanizawa Y."/>
            <person name="Sawada H."/>
            <person name="Sakamoto M."/>
            <person name="Ohkuma M."/>
            <person name="Kobayashi H."/>
        </authorList>
    </citation>
    <scope>NUCLEOTIDE SEQUENCE</scope>
    <source>
        <strain evidence="9">AF129</strain>
    </source>
</reference>
<evidence type="ECO:0000256" key="5">
    <source>
        <dbReference type="ARBA" id="ARBA00023316"/>
    </source>
</evidence>
<feature type="transmembrane region" description="Helical" evidence="7">
    <location>
        <begin position="6"/>
        <end position="24"/>
    </location>
</feature>
<dbReference type="Pfam" id="PF03734">
    <property type="entry name" value="YkuD"/>
    <property type="match status" value="1"/>
</dbReference>
<evidence type="ECO:0000256" key="4">
    <source>
        <dbReference type="ARBA" id="ARBA00022984"/>
    </source>
</evidence>
<comment type="pathway">
    <text evidence="1 6">Cell wall biogenesis; peptidoglycan biosynthesis.</text>
</comment>
<organism evidence="9 10">
    <name type="scientific">Ligilactobacillus pabuli</name>
    <dbReference type="NCBI Taxonomy" id="2886039"/>
    <lineage>
        <taxon>Bacteria</taxon>
        <taxon>Bacillati</taxon>
        <taxon>Bacillota</taxon>
        <taxon>Bacilli</taxon>
        <taxon>Lactobacillales</taxon>
        <taxon>Lactobacillaceae</taxon>
        <taxon>Ligilactobacillus</taxon>
    </lineage>
</organism>
<dbReference type="PROSITE" id="PS52029">
    <property type="entry name" value="LD_TPASE"/>
    <property type="match status" value="1"/>
</dbReference>
<dbReference type="CDD" id="cd16913">
    <property type="entry name" value="YkuD_like"/>
    <property type="match status" value="1"/>
</dbReference>
<dbReference type="InterPro" id="IPR005490">
    <property type="entry name" value="LD_TPept_cat_dom"/>
</dbReference>
<feature type="domain" description="L,D-TPase catalytic" evidence="8">
    <location>
        <begin position="93"/>
        <end position="229"/>
    </location>
</feature>
<protein>
    <submittedName>
        <fullName evidence="9">L,D-transpeptidase</fullName>
    </submittedName>
</protein>
<evidence type="ECO:0000313" key="10">
    <source>
        <dbReference type="Proteomes" id="UP001055149"/>
    </source>
</evidence>
<gene>
    <name evidence="9" type="ORF">LPAF129_09860</name>
</gene>
<dbReference type="Proteomes" id="UP001055149">
    <property type="component" value="Unassembled WGS sequence"/>
</dbReference>
<dbReference type="InterPro" id="IPR038063">
    <property type="entry name" value="Transpep_catalytic_dom"/>
</dbReference>
<proteinExistence type="predicted"/>
<evidence type="ECO:0000256" key="7">
    <source>
        <dbReference type="SAM" id="Phobius"/>
    </source>
</evidence>
<dbReference type="Gene3D" id="2.40.440.10">
    <property type="entry name" value="L,D-transpeptidase catalytic domain-like"/>
    <property type="match status" value="1"/>
</dbReference>
<keyword evidence="2" id="KW-0808">Transferase</keyword>
<keyword evidence="3 6" id="KW-0133">Cell shape</keyword>
<comment type="caution">
    <text evidence="9">The sequence shown here is derived from an EMBL/GenBank/DDBJ whole genome shotgun (WGS) entry which is preliminary data.</text>
</comment>
<evidence type="ECO:0000256" key="2">
    <source>
        <dbReference type="ARBA" id="ARBA00022679"/>
    </source>
</evidence>
<keyword evidence="10" id="KW-1185">Reference proteome</keyword>
<keyword evidence="7" id="KW-0812">Transmembrane</keyword>
<evidence type="ECO:0000256" key="1">
    <source>
        <dbReference type="ARBA" id="ARBA00004752"/>
    </source>
</evidence>
<evidence type="ECO:0000256" key="6">
    <source>
        <dbReference type="PROSITE-ProRule" id="PRU01373"/>
    </source>
</evidence>
<accession>A0ABQ5JK73</accession>
<sequence>MKKQKWLYWVVAVLLVCAAGYSFIHVRSAEKTNSVKVAKEMSSASVRDAKISSLKKDQRARQRKPIDWNRSSLTGAYPDLTKYLHHLKGKKQLWIEVSLKKQRVYIMQGQYRLYTMYASVGKNYENTQEFQRTPIGTFKIQKQHGTNYFDATKNMGAKYWTSFHGHGAYRFESVPFNQDGHVINKQAKRLGKKVTKKNNIKNYGSIRLAVADARWLQENIPAKTRVVIHNRKSEKNDLEFLY</sequence>
<dbReference type="PANTHER" id="PTHR30582">
    <property type="entry name" value="L,D-TRANSPEPTIDASE"/>
    <property type="match status" value="1"/>
</dbReference>
<keyword evidence="4 6" id="KW-0573">Peptidoglycan synthesis</keyword>
<evidence type="ECO:0000256" key="3">
    <source>
        <dbReference type="ARBA" id="ARBA00022960"/>
    </source>
</evidence>
<keyword evidence="7" id="KW-1133">Transmembrane helix</keyword>
<dbReference type="SUPFAM" id="SSF141523">
    <property type="entry name" value="L,D-transpeptidase catalytic domain-like"/>
    <property type="match status" value="1"/>
</dbReference>
<dbReference type="PANTHER" id="PTHR30582:SF2">
    <property type="entry name" value="L,D-TRANSPEPTIDASE YCIB-RELATED"/>
    <property type="match status" value="1"/>
</dbReference>
<name>A0ABQ5JK73_9LACO</name>
<comment type="caution">
    <text evidence="6">Lacks conserved residue(s) required for the propagation of feature annotation.</text>
</comment>
<dbReference type="RefSeq" id="WP_244055056.1">
    <property type="nucleotide sequence ID" value="NZ_BQXH01000007.1"/>
</dbReference>
<dbReference type="InterPro" id="IPR050979">
    <property type="entry name" value="LD-transpeptidase"/>
</dbReference>
<evidence type="ECO:0000259" key="8">
    <source>
        <dbReference type="PROSITE" id="PS52029"/>
    </source>
</evidence>
<evidence type="ECO:0000313" key="9">
    <source>
        <dbReference type="EMBL" id="GKS81300.1"/>
    </source>
</evidence>
<keyword evidence="5 6" id="KW-0961">Cell wall biogenesis/degradation</keyword>